<dbReference type="RefSeq" id="WP_024070215.1">
    <property type="nucleotide sequence ID" value="NZ_CP043820.1"/>
</dbReference>
<protein>
    <submittedName>
        <fullName evidence="1">DUF2946 domain-containing protein</fullName>
    </submittedName>
</protein>
<proteinExistence type="predicted"/>
<dbReference type="eggNOG" id="ENOG5033BQP">
    <property type="taxonomic scope" value="Bacteria"/>
</dbReference>
<comment type="caution">
    <text evidence="1">The sequence shown here is derived from an EMBL/GenBank/DDBJ whole genome shotgun (WGS) entry which is preliminary data.</text>
</comment>
<dbReference type="Pfam" id="PF11162">
    <property type="entry name" value="DUF2946"/>
    <property type="match status" value="1"/>
</dbReference>
<dbReference type="InterPro" id="IPR021333">
    <property type="entry name" value="DUF2946"/>
</dbReference>
<evidence type="ECO:0000313" key="1">
    <source>
        <dbReference type="EMBL" id="MCZ8404091.1"/>
    </source>
</evidence>
<gene>
    <name evidence="1" type="ORF">O9570_21725</name>
</gene>
<name>A0A0D6IK40_ALCXX</name>
<sequence length="132" mass="13991">MHLAHFLNRGYAWIALIAILWASLVPSLAHGNHLPNASRQVSVDYCAPEGQSSLTIEVQSDDGAGDHAAHHGDSNHCPFCRNPQADLGLPPAPLTVLPAPASGGVTYPALFYRASHPLHAWRAAQPRAPPAA</sequence>
<dbReference type="GeneID" id="75278900"/>
<dbReference type="KEGG" id="axx:ERS451415_05065"/>
<dbReference type="Proteomes" id="UP001141992">
    <property type="component" value="Unassembled WGS sequence"/>
</dbReference>
<dbReference type="EMBL" id="JAPZVI010000021">
    <property type="protein sequence ID" value="MCZ8404091.1"/>
    <property type="molecule type" value="Genomic_DNA"/>
</dbReference>
<dbReference type="AlphaFoldDB" id="A0A0D6IK40"/>
<reference evidence="1" key="1">
    <citation type="submission" date="2022-12" db="EMBL/GenBank/DDBJ databases">
        <authorList>
            <person name="Voronina O.L."/>
            <person name="Kunda M.S."/>
            <person name="Ryzhova N."/>
            <person name="Aksenova E.I."/>
        </authorList>
    </citation>
    <scope>NUCLEOTIDE SEQUENCE</scope>
    <source>
        <strain evidence="1">SCCH136:Ach223948</strain>
    </source>
</reference>
<accession>A0A0D6IK40</accession>
<organism evidence="1 2">
    <name type="scientific">Alcaligenes xylosoxydans xylosoxydans</name>
    <name type="common">Achromobacter xylosoxidans</name>
    <dbReference type="NCBI Taxonomy" id="85698"/>
    <lineage>
        <taxon>Bacteria</taxon>
        <taxon>Pseudomonadati</taxon>
        <taxon>Pseudomonadota</taxon>
        <taxon>Betaproteobacteria</taxon>
        <taxon>Burkholderiales</taxon>
        <taxon>Alcaligenaceae</taxon>
        <taxon>Achromobacter</taxon>
    </lineage>
</organism>
<evidence type="ECO:0000313" key="2">
    <source>
        <dbReference type="Proteomes" id="UP001141992"/>
    </source>
</evidence>